<dbReference type="HOGENOM" id="CLU_2183189_0_0_1"/>
<gene>
    <name evidence="1" type="ORF">HCDG_07404</name>
</gene>
<name>C6HMT8_AJECH</name>
<dbReference type="AlphaFoldDB" id="C6HMT8"/>
<proteinExistence type="predicted"/>
<accession>C6HMT8</accession>
<organism evidence="1 2">
    <name type="scientific">Ajellomyces capsulatus (strain H143)</name>
    <name type="common">Darling's disease fungus</name>
    <name type="synonym">Histoplasma capsulatum</name>
    <dbReference type="NCBI Taxonomy" id="544712"/>
    <lineage>
        <taxon>Eukaryota</taxon>
        <taxon>Fungi</taxon>
        <taxon>Dikarya</taxon>
        <taxon>Ascomycota</taxon>
        <taxon>Pezizomycotina</taxon>
        <taxon>Eurotiomycetes</taxon>
        <taxon>Eurotiomycetidae</taxon>
        <taxon>Onygenales</taxon>
        <taxon>Ajellomycetaceae</taxon>
        <taxon>Histoplasma</taxon>
    </lineage>
</organism>
<dbReference type="VEuPathDB" id="FungiDB:HCDG_07404"/>
<reference evidence="2" key="1">
    <citation type="submission" date="2009-05" db="EMBL/GenBank/DDBJ databases">
        <title>The genome sequence of Ajellomyces capsulatus strain H143.</title>
        <authorList>
            <person name="Champion M."/>
            <person name="Cuomo C.A."/>
            <person name="Ma L.-J."/>
            <person name="Henn M.R."/>
            <person name="Sil A."/>
            <person name="Goldman B."/>
            <person name="Young S.K."/>
            <person name="Kodira C.D."/>
            <person name="Zeng Q."/>
            <person name="Koehrsen M."/>
            <person name="Alvarado L."/>
            <person name="Berlin A.M."/>
            <person name="Borenstein D."/>
            <person name="Chen Z."/>
            <person name="Engels R."/>
            <person name="Freedman E."/>
            <person name="Gellesch M."/>
            <person name="Goldberg J."/>
            <person name="Griggs A."/>
            <person name="Gujja S."/>
            <person name="Heiman D.I."/>
            <person name="Hepburn T.A."/>
            <person name="Howarth C."/>
            <person name="Jen D."/>
            <person name="Larson L."/>
            <person name="Lewis B."/>
            <person name="Mehta T."/>
            <person name="Park D."/>
            <person name="Pearson M."/>
            <person name="Roberts A."/>
            <person name="Saif S."/>
            <person name="Shea T.D."/>
            <person name="Shenoy N."/>
            <person name="Sisk P."/>
            <person name="Stolte C."/>
            <person name="Sykes S."/>
            <person name="Walk T."/>
            <person name="White J."/>
            <person name="Yandava C."/>
            <person name="Klein B."/>
            <person name="McEwen J.G."/>
            <person name="Puccia R."/>
            <person name="Goldman G.H."/>
            <person name="Felipe M.S."/>
            <person name="Nino-Vega G."/>
            <person name="San-Blas G."/>
            <person name="Taylor J.W."/>
            <person name="Mendoza L."/>
            <person name="Galagan J.E."/>
            <person name="Nusbaum C."/>
            <person name="Birren B.W."/>
        </authorList>
    </citation>
    <scope>NUCLEOTIDE SEQUENCE [LARGE SCALE GENOMIC DNA]</scope>
    <source>
        <strain evidence="2">H143</strain>
    </source>
</reference>
<dbReference type="EMBL" id="GG692431">
    <property type="protein sequence ID" value="EER38535.1"/>
    <property type="molecule type" value="Genomic_DNA"/>
</dbReference>
<protein>
    <submittedName>
        <fullName evidence="1">Uncharacterized protein</fullName>
    </submittedName>
</protein>
<evidence type="ECO:0000313" key="2">
    <source>
        <dbReference type="Proteomes" id="UP000002624"/>
    </source>
</evidence>
<dbReference type="Proteomes" id="UP000002624">
    <property type="component" value="Unassembled WGS sequence"/>
</dbReference>
<sequence>MDETRHSTENIRSPQDKLTTTLLCLIRLSQLDSSSIVQRISTIRPIAALGHWFTALGPPWLPFESSVGNLQRLQTQRPSCCSVPDKRLLAELESLNAQAVRMDRTSMCV</sequence>
<evidence type="ECO:0000313" key="1">
    <source>
        <dbReference type="EMBL" id="EER38535.1"/>
    </source>
</evidence>